<proteinExistence type="predicted"/>
<organism evidence="2">
    <name type="scientific">Fopius arisanus</name>
    <dbReference type="NCBI Taxonomy" id="64838"/>
    <lineage>
        <taxon>Eukaryota</taxon>
        <taxon>Metazoa</taxon>
        <taxon>Ecdysozoa</taxon>
        <taxon>Arthropoda</taxon>
        <taxon>Hexapoda</taxon>
        <taxon>Insecta</taxon>
        <taxon>Pterygota</taxon>
        <taxon>Neoptera</taxon>
        <taxon>Endopterygota</taxon>
        <taxon>Hymenoptera</taxon>
        <taxon>Apocrita</taxon>
        <taxon>Ichneumonoidea</taxon>
        <taxon>Braconidae</taxon>
        <taxon>Opiinae</taxon>
        <taxon>Fopius</taxon>
    </lineage>
</organism>
<protein>
    <submittedName>
        <fullName evidence="2">ORF c21641_g4_i1|g.35041 c21641_g4_i1|m.350 41 type:5prime_partial len:912 (+) protein</fullName>
    </submittedName>
</protein>
<feature type="compositionally biased region" description="Acidic residues" evidence="1">
    <location>
        <begin position="518"/>
        <end position="527"/>
    </location>
</feature>
<feature type="non-terminal residue" evidence="2">
    <location>
        <position position="1"/>
    </location>
</feature>
<feature type="compositionally biased region" description="Basic and acidic residues" evidence="1">
    <location>
        <begin position="497"/>
        <end position="509"/>
    </location>
</feature>
<sequence length="911" mass="102618">TDGVANPKRVTRKSLLNAEAMEMTEAITPSFPLGEVPVDRGIKPASLKTTSKEIPVKKSACEGMEMTEALSSVLGTMAPRHNIENPQDLVDPTEAMPSVLPHKSVWNVLHTEGVINPKKSTRKSLLNSEAMEMTEAITPSFPPGAVLNDSGMELTKAINRLQPTSEPENRSRCFQQDGMDLTEAIPPHVPVQELNMSYHNYFMELTEAIPSLKRSHAIISTSGNSTSTSPCSKSPKGLFSQEEPSQKDKNALHHLLHPDSPKLSSELQNQSMEFTRPVRPQHLKNVVNNDSVEMTECSIPLIPISEKRTPSETIAQCNGHFQENPLKDITYRIHPRPAVPTDISGTESSDSFKENRTPPDYPSMHPVARPLFEGPSEDLSYSSPVPLESEDFAESIRSSAVIGVRNLEDVCMELTEAFTKPGDHGALGSSDLQNIEAPSFMFEDSASVNRSDDSKLLRAAMQIGDQEMAGDFRSVPVPEAEFTEDISNFQFRKNGEDVQRNQMEDESSRNCRSFQEEGIPETSEDGQEASTGHETHIILRHKKEEKKMIKQVGNKQILVIESQSSSQSMEVDGEMRVEMFDETVVMCQEKVPNLSLEEKLSGDGENESQEKENCALVDTSDEPKKEVLGGAVYAAYVAHLARVHEENDVIMKSIKRQRKMEEVDRQKLAEMQNKETDSSKTSGIDPQEEDDLELTPFELMKKNLEERASRHCMWILCRCTEEKVFIEFKKTAFVFGIIFVTPVDDDGIGMIRDFYKVPRMADTEIPFRRILDPLMMEKINVEELRMKYSTYADVLPLLEAVSQDARFIYDFYENLVRLSFRDVVKVTMEKISFHVSTASMDTILEVFVNVKPFHQITPDDVYVKCNLGNVRKSHIKALINNVSKTPKFLTMYRNEIKDYIELMELASNSKK</sequence>
<evidence type="ECO:0000256" key="1">
    <source>
        <dbReference type="SAM" id="MobiDB-lite"/>
    </source>
</evidence>
<feature type="region of interest" description="Disordered" evidence="1">
    <location>
        <begin position="497"/>
        <end position="532"/>
    </location>
</feature>
<evidence type="ECO:0000313" key="2">
    <source>
        <dbReference type="EMBL" id="JAG69825.1"/>
    </source>
</evidence>
<feature type="compositionally biased region" description="Low complexity" evidence="1">
    <location>
        <begin position="220"/>
        <end position="237"/>
    </location>
</feature>
<feature type="region of interest" description="Disordered" evidence="1">
    <location>
        <begin position="341"/>
        <end position="362"/>
    </location>
</feature>
<feature type="region of interest" description="Disordered" evidence="1">
    <location>
        <begin position="661"/>
        <end position="689"/>
    </location>
</feature>
<accession>A0A0C9PGQ8</accession>
<name>A0A0C9PGQ8_9HYME</name>
<dbReference type="EMBL" id="GBYB01000058">
    <property type="protein sequence ID" value="JAG69825.1"/>
    <property type="molecule type" value="Transcribed_RNA"/>
</dbReference>
<feature type="compositionally biased region" description="Basic and acidic residues" evidence="1">
    <location>
        <begin position="661"/>
        <end position="678"/>
    </location>
</feature>
<feature type="region of interest" description="Disordered" evidence="1">
    <location>
        <begin position="220"/>
        <end position="248"/>
    </location>
</feature>
<reference evidence="2" key="1">
    <citation type="submission" date="2015-01" db="EMBL/GenBank/DDBJ databases">
        <title>Transcriptome Assembly of Fopius arisanus.</title>
        <authorList>
            <person name="Geib S."/>
        </authorList>
    </citation>
    <scope>NUCLEOTIDE SEQUENCE</scope>
</reference>
<gene>
    <name evidence="2" type="ORF">g.35041</name>
</gene>
<dbReference type="AlphaFoldDB" id="A0A0C9PGQ8"/>